<dbReference type="AlphaFoldDB" id="A0A165Z6J0"/>
<sequence>MIKAAYVERVLFFQPNSELMKNINAQKFAGRGYQSTVHIVKIRKFILFLIAAKAWAALLF</sequence>
<dbReference type="Proteomes" id="UP000076476">
    <property type="component" value="Unassembled WGS sequence"/>
</dbReference>
<protein>
    <submittedName>
        <fullName evidence="1">Uncharacterized protein</fullName>
    </submittedName>
</protein>
<name>A0A165Z6J0_9BACI</name>
<reference evidence="1 2" key="1">
    <citation type="submission" date="2016-04" db="EMBL/GenBank/DDBJ databases">
        <title>Draft genome sequence of Aeribacillus pallidus 8m3 from petroleum reservoir.</title>
        <authorList>
            <person name="Poltaraus A.B."/>
            <person name="Nazina T.N."/>
            <person name="Tourova T.P."/>
            <person name="Malakho S.M."/>
            <person name="Korshunova A.V."/>
            <person name="Sokolova D.S."/>
        </authorList>
    </citation>
    <scope>NUCLEOTIDE SEQUENCE [LARGE SCALE GENOMIC DNA]</scope>
    <source>
        <strain evidence="1 2">8m3</strain>
    </source>
</reference>
<organism evidence="1 2">
    <name type="scientific">Aeribacillus pallidus</name>
    <dbReference type="NCBI Taxonomy" id="33936"/>
    <lineage>
        <taxon>Bacteria</taxon>
        <taxon>Bacillati</taxon>
        <taxon>Bacillota</taxon>
        <taxon>Bacilli</taxon>
        <taxon>Bacillales</taxon>
        <taxon>Bacillaceae</taxon>
        <taxon>Aeribacillus</taxon>
    </lineage>
</organism>
<dbReference type="EMBL" id="LWBR01000003">
    <property type="protein sequence ID" value="KZN97906.1"/>
    <property type="molecule type" value="Genomic_DNA"/>
</dbReference>
<proteinExistence type="predicted"/>
<evidence type="ECO:0000313" key="1">
    <source>
        <dbReference type="EMBL" id="KZN97906.1"/>
    </source>
</evidence>
<comment type="caution">
    <text evidence="1">The sequence shown here is derived from an EMBL/GenBank/DDBJ whole genome shotgun (WGS) entry which is preliminary data.</text>
</comment>
<keyword evidence="2" id="KW-1185">Reference proteome</keyword>
<gene>
    <name evidence="1" type="ORF">AZI98_00860</name>
</gene>
<accession>A0A163Z8I2</accession>
<evidence type="ECO:0000313" key="2">
    <source>
        <dbReference type="Proteomes" id="UP000076476"/>
    </source>
</evidence>
<accession>A0A165Z6J0</accession>